<dbReference type="EMBL" id="JAFVMF010000007">
    <property type="protein sequence ID" value="MBO1359694.1"/>
    <property type="molecule type" value="Genomic_DNA"/>
</dbReference>
<feature type="transmembrane region" description="Helical" evidence="1">
    <location>
        <begin position="46"/>
        <end position="65"/>
    </location>
</feature>
<evidence type="ECO:0000313" key="3">
    <source>
        <dbReference type="Proteomes" id="UP000664771"/>
    </source>
</evidence>
<gene>
    <name evidence="2" type="ORF">J2D73_07785</name>
</gene>
<comment type="caution">
    <text evidence="2">The sequence shown here is derived from an EMBL/GenBank/DDBJ whole genome shotgun (WGS) entry which is preliminary data.</text>
</comment>
<proteinExistence type="predicted"/>
<keyword evidence="1" id="KW-0812">Transmembrane</keyword>
<evidence type="ECO:0000313" key="2">
    <source>
        <dbReference type="EMBL" id="MBO1359694.1"/>
    </source>
</evidence>
<name>A0ABS3LUV7_9PROT</name>
<organism evidence="2 3">
    <name type="scientific">Acetobacter sacchari</name>
    <dbReference type="NCBI Taxonomy" id="2661687"/>
    <lineage>
        <taxon>Bacteria</taxon>
        <taxon>Pseudomonadati</taxon>
        <taxon>Pseudomonadota</taxon>
        <taxon>Alphaproteobacteria</taxon>
        <taxon>Acetobacterales</taxon>
        <taxon>Acetobacteraceae</taxon>
        <taxon>Acetobacter</taxon>
    </lineage>
</organism>
<reference evidence="2 3" key="1">
    <citation type="submission" date="2021-03" db="EMBL/GenBank/DDBJ databases">
        <title>The complete genome sequence of Acetobacter sacchari TBRC 11175.</title>
        <authorList>
            <person name="Charoenyingcharoen P."/>
            <person name="Yukphan P."/>
        </authorList>
    </citation>
    <scope>NUCLEOTIDE SEQUENCE [LARGE SCALE GENOMIC DNA]</scope>
    <source>
        <strain evidence="2 3">TBRC 11175</strain>
    </source>
</reference>
<keyword evidence="1" id="KW-1133">Transmembrane helix</keyword>
<protein>
    <submittedName>
        <fullName evidence="2">Uncharacterized protein</fullName>
    </submittedName>
</protein>
<sequence length="67" mass="7103">MRDNWRTALAQRITMRVIVIVIGLVTMGLAARFAIAAPDVMPGEAMGMVVLVVVGALLLLGAIWVGL</sequence>
<dbReference type="Proteomes" id="UP000664771">
    <property type="component" value="Unassembled WGS sequence"/>
</dbReference>
<accession>A0ABS3LUV7</accession>
<evidence type="ECO:0000256" key="1">
    <source>
        <dbReference type="SAM" id="Phobius"/>
    </source>
</evidence>
<dbReference type="RefSeq" id="WP_207881037.1">
    <property type="nucleotide sequence ID" value="NZ_JAFVMF010000007.1"/>
</dbReference>
<keyword evidence="1" id="KW-0472">Membrane</keyword>
<keyword evidence="3" id="KW-1185">Reference proteome</keyword>